<dbReference type="Gene3D" id="2.60.120.260">
    <property type="entry name" value="Galactose-binding domain-like"/>
    <property type="match status" value="1"/>
</dbReference>
<dbReference type="Proteomes" id="UP000219452">
    <property type="component" value="Unassembled WGS sequence"/>
</dbReference>
<dbReference type="InterPro" id="IPR008979">
    <property type="entry name" value="Galactose-bd-like_sf"/>
</dbReference>
<organism evidence="2 3">
    <name type="scientific">Spirosoma fluviale</name>
    <dbReference type="NCBI Taxonomy" id="1597977"/>
    <lineage>
        <taxon>Bacteria</taxon>
        <taxon>Pseudomonadati</taxon>
        <taxon>Bacteroidota</taxon>
        <taxon>Cytophagia</taxon>
        <taxon>Cytophagales</taxon>
        <taxon>Cytophagaceae</taxon>
        <taxon>Spirosoma</taxon>
    </lineage>
</organism>
<dbReference type="PANTHER" id="PTHR36848:SF2">
    <property type="entry name" value="SECRETED PROTEIN"/>
    <property type="match status" value="1"/>
</dbReference>
<protein>
    <submittedName>
        <fullName evidence="2">Alpha-L-rhamnosidase</fullName>
    </submittedName>
</protein>
<dbReference type="Pfam" id="PF17132">
    <property type="entry name" value="Glyco_hydro_106"/>
    <property type="match status" value="3"/>
</dbReference>
<dbReference type="OrthoDB" id="9761519at2"/>
<keyword evidence="3" id="KW-1185">Reference proteome</keyword>
<dbReference type="InterPro" id="IPR053161">
    <property type="entry name" value="Ulvan_degrading_GH"/>
</dbReference>
<accession>A0A286F9T5</accession>
<sequence>MKHTQWASLLLIFWLCLPGPVSGQPVPAKTIQQAKGNTARPWTYWWWMGNAVNASDITHQLEQFAKAGLGGVHIIPIYGVKGYETEFVPYLSDKWLAVFGHTVREGRRLGLGVDLTTGTGWPFGGPGVSTAIAAKEWKLIDGKLTAVPTKQQVKRPAPGAQGSVIDYFSKQAVEQYLLRFDSTLAHSPQQPRAVYNDSYEVYGANWTDTFLTEFKARRGYDLNSQLTAFLDTNQTETSILVHQDYHQTLSELLLDGFAKPWDNWAHKAGYRTRNQAHGSPGNLIDLYSATDIPETESFGSSRFPIPGLRVDANYEVDRFGTPNPLAMKFASSAAHLMGKPLVSSETGTWLANHFQVSLSQIKPQVDELLVSGINHIFYHGIPYSPPAENWPGWSFYASTNYGPNSHFWPHLPLLNQYIERCQARLQRSKPDNDVLVYFPIHDLWTTRAKSAGGIHQLEVHHVERWLLPQPFGRLCEQLAERGYAFDYISDELLKSLTVTKQGIRTISGATYQVIVVPKTTYIPATTLGLLDKLAQQGARIIFDGQLPQQAAGFHDHTAQTATVQQLGQTLRKRPVVTVSTNLFQTLNKLGIREETWAAQGLSFIRKRQGMGLKQSGLSADTTQYFITNLNNRFHQGWVTLSATGRVNRYDPLTNSTSALPARKGKDGKVEVYLSLEPGQSCFLNVSSGTPVFINTAAQKRVTRPSGASIALKNPWRIQFVRPNPEQGQAAFKLSATLPTLADWTTLSESAGYFSGTARYSTTVNIPAGAVASAYLLDLGDVREVADVRLNGQPLGTAWCIPFRLTIPANRLKAGDNKLEIDVTNLSANYMRLYDRQNPGWKKFYDINIVDIRYKPFDATRWDAVPSGLLGPVTLTPTSAR</sequence>
<dbReference type="PANTHER" id="PTHR36848">
    <property type="entry name" value="DNA-BINDING PROTEIN (PUTATIVE SECRETED PROTEIN)-RELATED"/>
    <property type="match status" value="1"/>
</dbReference>
<gene>
    <name evidence="2" type="ORF">SAMN06269250_1163</name>
</gene>
<evidence type="ECO:0000313" key="3">
    <source>
        <dbReference type="Proteomes" id="UP000219452"/>
    </source>
</evidence>
<dbReference type="NCBIfam" id="NF045579">
    <property type="entry name" value="rhamnoside_JR"/>
    <property type="match status" value="1"/>
</dbReference>
<evidence type="ECO:0000313" key="2">
    <source>
        <dbReference type="EMBL" id="SOD79960.1"/>
    </source>
</evidence>
<feature type="signal peptide" evidence="1">
    <location>
        <begin position="1"/>
        <end position="23"/>
    </location>
</feature>
<proteinExistence type="predicted"/>
<dbReference type="RefSeq" id="WP_097124835.1">
    <property type="nucleotide sequence ID" value="NZ_OCNH01000001.1"/>
</dbReference>
<reference evidence="3" key="1">
    <citation type="submission" date="2017-09" db="EMBL/GenBank/DDBJ databases">
        <authorList>
            <person name="Varghese N."/>
            <person name="Submissions S."/>
        </authorList>
    </citation>
    <scope>NUCLEOTIDE SEQUENCE [LARGE SCALE GENOMIC DNA]</scope>
    <source>
        <strain evidence="3">DSM 29961</strain>
    </source>
</reference>
<feature type="chain" id="PRO_5012493339" evidence="1">
    <location>
        <begin position="24"/>
        <end position="880"/>
    </location>
</feature>
<evidence type="ECO:0000256" key="1">
    <source>
        <dbReference type="SAM" id="SignalP"/>
    </source>
</evidence>
<dbReference type="SUPFAM" id="SSF49785">
    <property type="entry name" value="Galactose-binding domain-like"/>
    <property type="match status" value="1"/>
</dbReference>
<dbReference type="AlphaFoldDB" id="A0A286F9T5"/>
<name>A0A286F9T5_9BACT</name>
<dbReference type="EMBL" id="OCNH01000001">
    <property type="protein sequence ID" value="SOD79960.1"/>
    <property type="molecule type" value="Genomic_DNA"/>
</dbReference>
<keyword evidence="1" id="KW-0732">Signal</keyword>